<dbReference type="InterPro" id="IPR045584">
    <property type="entry name" value="Pilin-like"/>
</dbReference>
<dbReference type="Gene3D" id="3.30.700.10">
    <property type="entry name" value="Glycoprotein, Type 4 Pilin"/>
    <property type="match status" value="1"/>
</dbReference>
<evidence type="ECO:0000256" key="10">
    <source>
        <dbReference type="PIRNR" id="PIRNR029928"/>
    </source>
</evidence>
<evidence type="ECO:0000256" key="1">
    <source>
        <dbReference type="ARBA" id="ARBA00004162"/>
    </source>
</evidence>
<dbReference type="InterPro" id="IPR016940">
    <property type="entry name" value="ComGC"/>
</dbReference>
<dbReference type="InterPro" id="IPR012902">
    <property type="entry name" value="N_methyl_site"/>
</dbReference>
<dbReference type="PIRSF" id="PIRSF029928">
    <property type="entry name" value="Late_competence_ComGC"/>
    <property type="match status" value="1"/>
</dbReference>
<comment type="similarity">
    <text evidence="9 10">Belongs to the ComGC family.</text>
</comment>
<proteinExistence type="inferred from homology"/>
<organism evidence="11 12">
    <name type="scientific">Aquibacillus albus</name>
    <dbReference type="NCBI Taxonomy" id="1168171"/>
    <lineage>
        <taxon>Bacteria</taxon>
        <taxon>Bacillati</taxon>
        <taxon>Bacillota</taxon>
        <taxon>Bacilli</taxon>
        <taxon>Bacillales</taxon>
        <taxon>Bacillaceae</taxon>
        <taxon>Aquibacillus</taxon>
    </lineage>
</organism>
<name>A0ABS2MUW0_9BACI</name>
<keyword evidence="3 10" id="KW-1003">Cell membrane</keyword>
<reference evidence="11 12" key="1">
    <citation type="submission" date="2021-01" db="EMBL/GenBank/DDBJ databases">
        <title>Genomic Encyclopedia of Type Strains, Phase IV (KMG-IV): sequencing the most valuable type-strain genomes for metagenomic binning, comparative biology and taxonomic classification.</title>
        <authorList>
            <person name="Goeker M."/>
        </authorList>
    </citation>
    <scope>NUCLEOTIDE SEQUENCE [LARGE SCALE GENOMIC DNA]</scope>
    <source>
        <strain evidence="11 12">DSM 23711</strain>
    </source>
</reference>
<protein>
    <recommendedName>
        <fullName evidence="10">ComG operon protein 3</fullName>
    </recommendedName>
</protein>
<gene>
    <name evidence="11" type="ORF">JOC48_000148</name>
</gene>
<keyword evidence="10" id="KW-0813">Transport</keyword>
<dbReference type="RefSeq" id="WP_204497131.1">
    <property type="nucleotide sequence ID" value="NZ_JAFBDR010000001.1"/>
</dbReference>
<evidence type="ECO:0000256" key="7">
    <source>
        <dbReference type="ARBA" id="ARBA00023136"/>
    </source>
</evidence>
<evidence type="ECO:0000256" key="6">
    <source>
        <dbReference type="ARBA" id="ARBA00022989"/>
    </source>
</evidence>
<sequence length="101" mass="11081">MNNQKGFTLIEMLIVLTVISTLLILLIPNLADKNNTMQTKGCNALVQLTESQIQAYEIDNGSTPIDIQTLIEGEYLQTDQCANGQQKITLTNGTIEIVAVE</sequence>
<keyword evidence="4" id="KW-0488">Methylation</keyword>
<accession>A0ABS2MUW0</accession>
<dbReference type="EMBL" id="JAFBDR010000001">
    <property type="protein sequence ID" value="MBM7569679.1"/>
    <property type="molecule type" value="Genomic_DNA"/>
</dbReference>
<dbReference type="Proteomes" id="UP001296943">
    <property type="component" value="Unassembled WGS sequence"/>
</dbReference>
<dbReference type="Pfam" id="PF07963">
    <property type="entry name" value="N_methyl"/>
    <property type="match status" value="1"/>
</dbReference>
<evidence type="ECO:0000256" key="4">
    <source>
        <dbReference type="ARBA" id="ARBA00022481"/>
    </source>
</evidence>
<evidence type="ECO:0000256" key="9">
    <source>
        <dbReference type="ARBA" id="ARBA00043982"/>
    </source>
</evidence>
<evidence type="ECO:0000313" key="12">
    <source>
        <dbReference type="Proteomes" id="UP001296943"/>
    </source>
</evidence>
<keyword evidence="12" id="KW-1185">Reference proteome</keyword>
<keyword evidence="5 10" id="KW-0812">Transmembrane</keyword>
<keyword evidence="7 10" id="KW-0472">Membrane</keyword>
<evidence type="ECO:0000256" key="3">
    <source>
        <dbReference type="ARBA" id="ARBA00022475"/>
    </source>
</evidence>
<dbReference type="InterPro" id="IPR000983">
    <property type="entry name" value="Bac_GSPG_pilin"/>
</dbReference>
<keyword evidence="6 10" id="KW-1133">Transmembrane helix</keyword>
<evidence type="ECO:0000313" key="11">
    <source>
        <dbReference type="EMBL" id="MBM7569679.1"/>
    </source>
</evidence>
<evidence type="ECO:0000256" key="5">
    <source>
        <dbReference type="ARBA" id="ARBA00022692"/>
    </source>
</evidence>
<comment type="function">
    <text evidence="10">Required for transformation and DNA binding.</text>
</comment>
<dbReference type="SUPFAM" id="SSF54523">
    <property type="entry name" value="Pili subunits"/>
    <property type="match status" value="1"/>
</dbReference>
<comment type="subcellular location">
    <subcellularLocation>
        <location evidence="1">Cell membrane</location>
        <topology evidence="1">Single-pass membrane protein</topology>
    </subcellularLocation>
    <subcellularLocation>
        <location evidence="2">Cell surface</location>
    </subcellularLocation>
</comment>
<evidence type="ECO:0000256" key="8">
    <source>
        <dbReference type="ARBA" id="ARBA00023287"/>
    </source>
</evidence>
<dbReference type="PROSITE" id="PS00409">
    <property type="entry name" value="PROKAR_NTER_METHYL"/>
    <property type="match status" value="1"/>
</dbReference>
<comment type="subunit">
    <text evidence="10">Homodimer.</text>
</comment>
<comment type="caution">
    <text evidence="11">The sequence shown here is derived from an EMBL/GenBank/DDBJ whole genome shotgun (WGS) entry which is preliminary data.</text>
</comment>
<dbReference type="NCBIfam" id="NF040999">
    <property type="entry name" value="pilin_ComGC"/>
    <property type="match status" value="1"/>
</dbReference>
<evidence type="ECO:0000256" key="2">
    <source>
        <dbReference type="ARBA" id="ARBA00004241"/>
    </source>
</evidence>
<feature type="transmembrane region" description="Helical" evidence="10">
    <location>
        <begin position="6"/>
        <end position="27"/>
    </location>
</feature>
<dbReference type="PRINTS" id="PR00813">
    <property type="entry name" value="BCTERIALGSPG"/>
</dbReference>
<dbReference type="NCBIfam" id="TIGR02532">
    <property type="entry name" value="IV_pilin_GFxxxE"/>
    <property type="match status" value="1"/>
</dbReference>
<keyword evidence="8 10" id="KW-0178">Competence</keyword>